<evidence type="ECO:0000313" key="3">
    <source>
        <dbReference type="Proteomes" id="UP000728185"/>
    </source>
</evidence>
<dbReference type="PANTHER" id="PTHR13383">
    <property type="entry name" value="RIBONUCLEASE H2 SUBUNIT B"/>
    <property type="match status" value="1"/>
</dbReference>
<organism evidence="2 3">
    <name type="scientific">Fasciolopsis buskii</name>
    <dbReference type="NCBI Taxonomy" id="27845"/>
    <lineage>
        <taxon>Eukaryota</taxon>
        <taxon>Metazoa</taxon>
        <taxon>Spiralia</taxon>
        <taxon>Lophotrochozoa</taxon>
        <taxon>Platyhelminthes</taxon>
        <taxon>Trematoda</taxon>
        <taxon>Digenea</taxon>
        <taxon>Plagiorchiida</taxon>
        <taxon>Echinostomata</taxon>
        <taxon>Echinostomatoidea</taxon>
        <taxon>Fasciolidae</taxon>
        <taxon>Fasciolopsis</taxon>
    </lineage>
</organism>
<dbReference type="Gene3D" id="2.20.25.530">
    <property type="match status" value="1"/>
</dbReference>
<keyword evidence="3" id="KW-1185">Reference proteome</keyword>
<dbReference type="AlphaFoldDB" id="A0A8E0VLU3"/>
<accession>A0A8E0VLU3</accession>
<feature type="domain" description="Rnh202 triple barrel" evidence="1">
    <location>
        <begin position="20"/>
        <end position="80"/>
    </location>
</feature>
<feature type="non-terminal residue" evidence="2">
    <location>
        <position position="1"/>
    </location>
</feature>
<dbReference type="EMBL" id="LUCM01000296">
    <property type="protein sequence ID" value="KAA0200778.1"/>
    <property type="molecule type" value="Genomic_DNA"/>
</dbReference>
<dbReference type="Proteomes" id="UP000728185">
    <property type="component" value="Unassembled WGS sequence"/>
</dbReference>
<dbReference type="GO" id="GO:0032299">
    <property type="term" value="C:ribonuclease H2 complex"/>
    <property type="evidence" value="ECO:0007669"/>
    <property type="project" value="InterPro"/>
</dbReference>
<protein>
    <recommendedName>
        <fullName evidence="1">Rnh202 triple barrel domain-containing protein</fullName>
    </recommendedName>
</protein>
<gene>
    <name evidence="2" type="ORF">FBUS_11799</name>
</gene>
<dbReference type="InterPro" id="IPR041195">
    <property type="entry name" value="Rnh202_N"/>
</dbReference>
<dbReference type="InterPro" id="IPR040456">
    <property type="entry name" value="RNase_H2_suB"/>
</dbReference>
<dbReference type="OrthoDB" id="29098at2759"/>
<sequence length="132" mass="15114">MNPPDLVFIVQDKIAQYPGKSKVLTLKHPRSGQNCLYVWNSTSGVNRLYEIQRVSEKHRSWFLGTKIKSDGGAYLCTPINPLFLVLSSLREQPIQNRFTNLYGLLANDPNLASIFDKDDEWKRKLNSICDSK</sequence>
<dbReference type="GO" id="GO:0006401">
    <property type="term" value="P:RNA catabolic process"/>
    <property type="evidence" value="ECO:0007669"/>
    <property type="project" value="TreeGrafter"/>
</dbReference>
<evidence type="ECO:0000259" key="1">
    <source>
        <dbReference type="Pfam" id="PF17745"/>
    </source>
</evidence>
<comment type="caution">
    <text evidence="2">The sequence shown here is derived from an EMBL/GenBank/DDBJ whole genome shotgun (WGS) entry which is preliminary data.</text>
</comment>
<proteinExistence type="predicted"/>
<dbReference type="GO" id="GO:0005654">
    <property type="term" value="C:nucleoplasm"/>
    <property type="evidence" value="ECO:0007669"/>
    <property type="project" value="TreeGrafter"/>
</dbReference>
<evidence type="ECO:0000313" key="2">
    <source>
        <dbReference type="EMBL" id="KAA0200778.1"/>
    </source>
</evidence>
<reference evidence="2" key="1">
    <citation type="submission" date="2019-05" db="EMBL/GenBank/DDBJ databases">
        <title>Annotation for the trematode Fasciolopsis buski.</title>
        <authorList>
            <person name="Choi Y.-J."/>
        </authorList>
    </citation>
    <scope>NUCLEOTIDE SEQUENCE</scope>
    <source>
        <strain evidence="2">HT</strain>
        <tissue evidence="2">Whole worm</tissue>
    </source>
</reference>
<dbReference type="Pfam" id="PF17745">
    <property type="entry name" value="Ydr279_N"/>
    <property type="match status" value="1"/>
</dbReference>
<name>A0A8E0VLU3_9TREM</name>
<dbReference type="PANTHER" id="PTHR13383:SF11">
    <property type="entry name" value="RIBONUCLEASE H2 SUBUNIT B"/>
    <property type="match status" value="1"/>
</dbReference>